<dbReference type="InterPro" id="IPR000210">
    <property type="entry name" value="BTB/POZ_dom"/>
</dbReference>
<dbReference type="SUPFAM" id="SSF54695">
    <property type="entry name" value="POZ domain"/>
    <property type="match status" value="1"/>
</dbReference>
<feature type="region of interest" description="Disordered" evidence="1">
    <location>
        <begin position="28"/>
        <end position="57"/>
    </location>
</feature>
<keyword evidence="4" id="KW-1185">Reference proteome</keyword>
<gene>
    <name evidence="3" type="ORF">NW768_009680</name>
</gene>
<dbReference type="Gene3D" id="3.30.710.10">
    <property type="entry name" value="Potassium Channel Kv1.1, Chain A"/>
    <property type="match status" value="1"/>
</dbReference>
<dbReference type="CDD" id="cd18186">
    <property type="entry name" value="BTB_POZ_ZBTB_KLHL-like"/>
    <property type="match status" value="1"/>
</dbReference>
<accession>A0ABQ8R255</accession>
<dbReference type="InterPro" id="IPR011333">
    <property type="entry name" value="SKP1/BTB/POZ_sf"/>
</dbReference>
<evidence type="ECO:0000313" key="3">
    <source>
        <dbReference type="EMBL" id="KAJ4123152.1"/>
    </source>
</evidence>
<proteinExistence type="predicted"/>
<evidence type="ECO:0000256" key="1">
    <source>
        <dbReference type="SAM" id="MobiDB-lite"/>
    </source>
</evidence>
<dbReference type="Proteomes" id="UP001152024">
    <property type="component" value="Unassembled WGS sequence"/>
</dbReference>
<sequence length="366" mass="41602">MKKSLLELDPDADALLILQRPNLQQVRPYSEEELSAWGDDVQAKTKAEPATTESPAKPTITEATDLKEITSLQPEQKDGTTNEIVFRVSAKHLSMVSPVFRSMIKGNFKESQPNDQGLLEIRTSEWNAQALLILLDIIHCHHSHVPKALSQEIVAHIGLIADYYDCVDIVTVFYEGWEARFCDDWGSDWPDSANHAFAEFGRVQQFQLFIVVTFQSDLVFGYLATHAILTATGPIETYLPIPRRITERLDQRRIALLAQLFKRLYNLQRDLLEEPGGCDEESHARLLGHLMREMWKAGLPMEKPAKPFAGFSVSSVAECIRSIRIPPAPYHEGMRDSRKLEKRLKFDVDQLYQQTARMSLKDVGIE</sequence>
<reference evidence="3" key="1">
    <citation type="submission" date="2022-09" db="EMBL/GenBank/DDBJ databases">
        <title>Fusarium specimens isolated from Avocado Roots.</title>
        <authorList>
            <person name="Stajich J."/>
            <person name="Roper C."/>
            <person name="Heimlech-Rivalta G."/>
        </authorList>
    </citation>
    <scope>NUCLEOTIDE SEQUENCE</scope>
    <source>
        <strain evidence="3">CF00095</strain>
    </source>
</reference>
<name>A0ABQ8R255_FUSEQ</name>
<protein>
    <recommendedName>
        <fullName evidence="2">BTB domain-containing protein</fullName>
    </recommendedName>
</protein>
<dbReference type="Pfam" id="PF00651">
    <property type="entry name" value="BTB"/>
    <property type="match status" value="1"/>
</dbReference>
<evidence type="ECO:0000259" key="2">
    <source>
        <dbReference type="Pfam" id="PF00651"/>
    </source>
</evidence>
<dbReference type="EMBL" id="JAOQBH010000017">
    <property type="protein sequence ID" value="KAJ4123152.1"/>
    <property type="molecule type" value="Genomic_DNA"/>
</dbReference>
<organism evidence="3 4">
    <name type="scientific">Fusarium equiseti</name>
    <name type="common">Fusarium scirpi</name>
    <dbReference type="NCBI Taxonomy" id="61235"/>
    <lineage>
        <taxon>Eukaryota</taxon>
        <taxon>Fungi</taxon>
        <taxon>Dikarya</taxon>
        <taxon>Ascomycota</taxon>
        <taxon>Pezizomycotina</taxon>
        <taxon>Sordariomycetes</taxon>
        <taxon>Hypocreomycetidae</taxon>
        <taxon>Hypocreales</taxon>
        <taxon>Nectriaceae</taxon>
        <taxon>Fusarium</taxon>
        <taxon>Fusarium incarnatum-equiseti species complex</taxon>
    </lineage>
</organism>
<comment type="caution">
    <text evidence="3">The sequence shown here is derived from an EMBL/GenBank/DDBJ whole genome shotgun (WGS) entry which is preliminary data.</text>
</comment>
<feature type="domain" description="BTB" evidence="2">
    <location>
        <begin position="86"/>
        <end position="171"/>
    </location>
</feature>
<evidence type="ECO:0000313" key="4">
    <source>
        <dbReference type="Proteomes" id="UP001152024"/>
    </source>
</evidence>